<accession>A0AA36CUY7</accession>
<sequence>MLGIFSRILQNRPSSWIVSAASASGRWWPQPERHYSANSSKSPTSSDDSSATDDAKSTMVATTTHRGGQLALDNESVAPVYYERCGKGEEDAFASEASDGSLLALPYKDVDFRISDIDENALEQIGITSRPAHLSTGVFPATPFPVLGRVHGKNSRLMVPLVCQHVDSKKTPILHVWFLVGTGVPYTCLTVKSLEKLVGLGFTNHTHNIAIQDPKTYVQCQISRAGFADVNVLGMDAIQELELSIRFDWQVSKKIFHLVKL</sequence>
<protein>
    <submittedName>
        <fullName evidence="2">Uncharacterized protein</fullName>
    </submittedName>
</protein>
<dbReference type="EMBL" id="CATQJA010002633">
    <property type="protein sequence ID" value="CAJ0574822.1"/>
    <property type="molecule type" value="Genomic_DNA"/>
</dbReference>
<keyword evidence="3" id="KW-1185">Reference proteome</keyword>
<proteinExistence type="predicted"/>
<evidence type="ECO:0000313" key="3">
    <source>
        <dbReference type="Proteomes" id="UP001177023"/>
    </source>
</evidence>
<dbReference type="Proteomes" id="UP001177023">
    <property type="component" value="Unassembled WGS sequence"/>
</dbReference>
<feature type="compositionally biased region" description="Low complexity" evidence="1">
    <location>
        <begin position="36"/>
        <end position="49"/>
    </location>
</feature>
<gene>
    <name evidence="2" type="ORF">MSPICULIGERA_LOCUS13149</name>
</gene>
<evidence type="ECO:0000256" key="1">
    <source>
        <dbReference type="SAM" id="MobiDB-lite"/>
    </source>
</evidence>
<feature type="region of interest" description="Disordered" evidence="1">
    <location>
        <begin position="29"/>
        <end position="60"/>
    </location>
</feature>
<name>A0AA36CUY7_9BILA</name>
<organism evidence="2 3">
    <name type="scientific">Mesorhabditis spiculigera</name>
    <dbReference type="NCBI Taxonomy" id="96644"/>
    <lineage>
        <taxon>Eukaryota</taxon>
        <taxon>Metazoa</taxon>
        <taxon>Ecdysozoa</taxon>
        <taxon>Nematoda</taxon>
        <taxon>Chromadorea</taxon>
        <taxon>Rhabditida</taxon>
        <taxon>Rhabditina</taxon>
        <taxon>Rhabditomorpha</taxon>
        <taxon>Rhabditoidea</taxon>
        <taxon>Rhabditidae</taxon>
        <taxon>Mesorhabditinae</taxon>
        <taxon>Mesorhabditis</taxon>
    </lineage>
</organism>
<evidence type="ECO:0000313" key="2">
    <source>
        <dbReference type="EMBL" id="CAJ0574822.1"/>
    </source>
</evidence>
<feature type="non-terminal residue" evidence="2">
    <location>
        <position position="1"/>
    </location>
</feature>
<reference evidence="2" key="1">
    <citation type="submission" date="2023-06" db="EMBL/GenBank/DDBJ databases">
        <authorList>
            <person name="Delattre M."/>
        </authorList>
    </citation>
    <scope>NUCLEOTIDE SEQUENCE</scope>
    <source>
        <strain evidence="2">AF72</strain>
    </source>
</reference>
<comment type="caution">
    <text evidence="2">The sequence shown here is derived from an EMBL/GenBank/DDBJ whole genome shotgun (WGS) entry which is preliminary data.</text>
</comment>
<dbReference type="AlphaFoldDB" id="A0AA36CUY7"/>